<sequence length="170" mass="19828">MTNFTQSILEKCTIFAPYLTHKVQISSVLFQLSEGQVADFLQEIEKTCQLVTEQSQPLYTAFYAKRLVEQFDLLNKVVKNLQNAKNTKMPNFKSNYRFAKNLAYLPACKKREEYHKALRALNEKISWLIEQAQQSQTAELKNYFEAQIAETEYRKQKCLIAIEELSGKEN</sequence>
<accession>A0AAE6X6Z5</accession>
<evidence type="ECO:0000313" key="2">
    <source>
        <dbReference type="EMBL" id="RPE96017.1"/>
    </source>
</evidence>
<evidence type="ECO:0000313" key="3">
    <source>
        <dbReference type="Proteomes" id="UP000276901"/>
    </source>
</evidence>
<organism evidence="1 4">
    <name type="scientific">Frederiksenia canicola</name>
    <dbReference type="NCBI Taxonomy" id="123824"/>
    <lineage>
        <taxon>Bacteria</taxon>
        <taxon>Pseudomonadati</taxon>
        <taxon>Pseudomonadota</taxon>
        <taxon>Gammaproteobacteria</taxon>
        <taxon>Pasteurellales</taxon>
        <taxon>Pasteurellaceae</taxon>
        <taxon>Frederiksenia</taxon>
    </lineage>
</organism>
<dbReference type="EMBL" id="RKQT01000001">
    <property type="protein sequence ID" value="RPE96017.1"/>
    <property type="molecule type" value="Genomic_DNA"/>
</dbReference>
<reference evidence="2 3" key="2">
    <citation type="submission" date="2018-11" db="EMBL/GenBank/DDBJ databases">
        <title>Genomic Encyclopedia of Type Strains, Phase IV (KMG-IV): sequencing the most valuable type-strain genomes for metagenomic binning, comparative biology and taxonomic classification.</title>
        <authorList>
            <person name="Goeker M."/>
        </authorList>
    </citation>
    <scope>NUCLEOTIDE SEQUENCE [LARGE SCALE GENOMIC DNA]</scope>
    <source>
        <strain evidence="2 3">DSM 25797</strain>
    </source>
</reference>
<proteinExistence type="predicted"/>
<evidence type="ECO:0000313" key="4">
    <source>
        <dbReference type="Proteomes" id="UP000502287"/>
    </source>
</evidence>
<dbReference type="Proteomes" id="UP000502287">
    <property type="component" value="Chromosome"/>
</dbReference>
<dbReference type="Pfam" id="PF07445">
    <property type="entry name" value="PriC"/>
    <property type="match status" value="1"/>
</dbReference>
<dbReference type="RefSeq" id="WP_123955941.1">
    <property type="nucleotide sequence ID" value="NZ_CP015029.1"/>
</dbReference>
<reference evidence="1 4" key="1">
    <citation type="submission" date="2016-03" db="EMBL/GenBank/DDBJ databases">
        <authorList>
            <person name="Hansen M.J."/>
            <person name="Bojesen A.M."/>
            <person name="Planet P."/>
        </authorList>
    </citation>
    <scope>NUCLEOTIDE SEQUENCE [LARGE SCALE GENOMIC DNA]</scope>
    <source>
        <strain evidence="1 4">HPA 21</strain>
    </source>
</reference>
<evidence type="ECO:0000313" key="1">
    <source>
        <dbReference type="EMBL" id="QIM65533.1"/>
    </source>
</evidence>
<dbReference type="AlphaFoldDB" id="A0AAE6X6Z5"/>
<name>A0AAE6X6Z5_9PAST</name>
<protein>
    <submittedName>
        <fullName evidence="2">Restart primosome assembly protein PriC</fullName>
    </submittedName>
</protein>
<dbReference type="EMBL" id="CP015029">
    <property type="protein sequence ID" value="QIM65533.1"/>
    <property type="molecule type" value="Genomic_DNA"/>
</dbReference>
<gene>
    <name evidence="1" type="ORF">A4G17_08800</name>
    <name evidence="2" type="ORF">EDC49_0397</name>
</gene>
<dbReference type="KEGG" id="fcl:A4G17_08800"/>
<keyword evidence="3" id="KW-1185">Reference proteome</keyword>
<dbReference type="Proteomes" id="UP000276901">
    <property type="component" value="Unassembled WGS sequence"/>
</dbReference>
<dbReference type="InterPro" id="IPR010890">
    <property type="entry name" value="PriC"/>
</dbReference>